<gene>
    <name evidence="2" type="ORF">ISN44_As13g005860</name>
</gene>
<reference evidence="2 3" key="1">
    <citation type="submission" date="2020-12" db="EMBL/GenBank/DDBJ databases">
        <title>Concerted genomic and epigenomic changes stabilize Arabidopsis allopolyploids.</title>
        <authorList>
            <person name="Chen Z."/>
        </authorList>
    </citation>
    <scope>NUCLEOTIDE SEQUENCE [LARGE SCALE GENOMIC DNA]</scope>
    <source>
        <strain evidence="2">As9502</strain>
        <tissue evidence="2">Leaf</tissue>
    </source>
</reference>
<dbReference type="Pfam" id="PF02403">
    <property type="entry name" value="Seryl_tRNA_N"/>
    <property type="match status" value="1"/>
</dbReference>
<sequence>MLDIDLYRRNPEIIRESQRRKFASVQDVDEIIILDQLWRQRKYDYDCVQRVFNKINNSVAKLKISGADATEQIKQAEIIKQEATKKGVEVGEAFSALQDKLLTVGNLIHDSVRICDDEAFNEEINVWGEKPVTKRKSHVDLVELLDIVDTKRGAKISGARGFLLKGYGVALNQALI</sequence>
<feature type="domain" description="Serine-tRNA synthetase type1 N-terminal" evidence="1">
    <location>
        <begin position="1"/>
        <end position="107"/>
    </location>
</feature>
<dbReference type="GO" id="GO:0006434">
    <property type="term" value="P:seryl-tRNA aminoacylation"/>
    <property type="evidence" value="ECO:0007669"/>
    <property type="project" value="InterPro"/>
</dbReference>
<dbReference type="OrthoDB" id="10264585at2759"/>
<accession>A0A8T1XPQ9</accession>
<proteinExistence type="predicted"/>
<name>A0A8T1XPQ9_ARASU</name>
<organism evidence="2 3">
    <name type="scientific">Arabidopsis suecica</name>
    <name type="common">Swedish thale-cress</name>
    <name type="synonym">Cardaminopsis suecica</name>
    <dbReference type="NCBI Taxonomy" id="45249"/>
    <lineage>
        <taxon>Eukaryota</taxon>
        <taxon>Viridiplantae</taxon>
        <taxon>Streptophyta</taxon>
        <taxon>Embryophyta</taxon>
        <taxon>Tracheophyta</taxon>
        <taxon>Spermatophyta</taxon>
        <taxon>Magnoliopsida</taxon>
        <taxon>eudicotyledons</taxon>
        <taxon>Gunneridae</taxon>
        <taxon>Pentapetalae</taxon>
        <taxon>rosids</taxon>
        <taxon>malvids</taxon>
        <taxon>Brassicales</taxon>
        <taxon>Brassicaceae</taxon>
        <taxon>Camelineae</taxon>
        <taxon>Arabidopsis</taxon>
    </lineage>
</organism>
<dbReference type="GO" id="GO:0004828">
    <property type="term" value="F:serine-tRNA ligase activity"/>
    <property type="evidence" value="ECO:0007669"/>
    <property type="project" value="InterPro"/>
</dbReference>
<comment type="caution">
    <text evidence="2">The sequence shown here is derived from an EMBL/GenBank/DDBJ whole genome shotgun (WGS) entry which is preliminary data.</text>
</comment>
<dbReference type="Proteomes" id="UP000694251">
    <property type="component" value="Chromosome 13"/>
</dbReference>
<dbReference type="InterPro" id="IPR002317">
    <property type="entry name" value="Ser-tRNA-ligase_type_1"/>
</dbReference>
<feature type="non-terminal residue" evidence="2">
    <location>
        <position position="176"/>
    </location>
</feature>
<dbReference type="PANTHER" id="PTHR11778">
    <property type="entry name" value="SERYL-TRNA SYNTHETASE"/>
    <property type="match status" value="1"/>
</dbReference>
<dbReference type="GO" id="GO:0005524">
    <property type="term" value="F:ATP binding"/>
    <property type="evidence" value="ECO:0007669"/>
    <property type="project" value="InterPro"/>
</dbReference>
<evidence type="ECO:0000313" key="3">
    <source>
        <dbReference type="Proteomes" id="UP000694251"/>
    </source>
</evidence>
<evidence type="ECO:0000259" key="1">
    <source>
        <dbReference type="Pfam" id="PF02403"/>
    </source>
</evidence>
<keyword evidence="3" id="KW-1185">Reference proteome</keyword>
<dbReference type="InterPro" id="IPR015866">
    <property type="entry name" value="Ser-tRNA-synth_1_N"/>
</dbReference>
<dbReference type="AlphaFoldDB" id="A0A8T1XPQ9"/>
<protein>
    <submittedName>
        <fullName evidence="2">Class I and II aminoacyl-tRNA synthetase tRNA-binding arm</fullName>
    </submittedName>
</protein>
<evidence type="ECO:0000313" key="2">
    <source>
        <dbReference type="EMBL" id="KAG7536651.1"/>
    </source>
</evidence>
<dbReference type="EMBL" id="JAEFBJ010000013">
    <property type="protein sequence ID" value="KAG7536651.1"/>
    <property type="molecule type" value="Genomic_DNA"/>
</dbReference>